<name>A0AAW1UBP0_9CUCU</name>
<evidence type="ECO:0000313" key="3">
    <source>
        <dbReference type="EMBL" id="KAK9878091.1"/>
    </source>
</evidence>
<dbReference type="EMBL" id="JARQZJ010000045">
    <property type="protein sequence ID" value="KAK9878091.1"/>
    <property type="molecule type" value="Genomic_DNA"/>
</dbReference>
<comment type="caution">
    <text evidence="3">The sequence shown here is derived from an EMBL/GenBank/DDBJ whole genome shotgun (WGS) entry which is preliminary data.</text>
</comment>
<accession>A0AAW1UBP0</accession>
<evidence type="ECO:0000256" key="1">
    <source>
        <dbReference type="SAM" id="Coils"/>
    </source>
</evidence>
<protein>
    <submittedName>
        <fullName evidence="3">Uncharacterized protein</fullName>
    </submittedName>
</protein>
<organism evidence="3 4">
    <name type="scientific">Henosepilachna vigintioctopunctata</name>
    <dbReference type="NCBI Taxonomy" id="420089"/>
    <lineage>
        <taxon>Eukaryota</taxon>
        <taxon>Metazoa</taxon>
        <taxon>Ecdysozoa</taxon>
        <taxon>Arthropoda</taxon>
        <taxon>Hexapoda</taxon>
        <taxon>Insecta</taxon>
        <taxon>Pterygota</taxon>
        <taxon>Neoptera</taxon>
        <taxon>Endopterygota</taxon>
        <taxon>Coleoptera</taxon>
        <taxon>Polyphaga</taxon>
        <taxon>Cucujiformia</taxon>
        <taxon>Coccinelloidea</taxon>
        <taxon>Coccinellidae</taxon>
        <taxon>Epilachninae</taxon>
        <taxon>Epilachnini</taxon>
        <taxon>Henosepilachna</taxon>
    </lineage>
</organism>
<feature type="coiled-coil region" evidence="1">
    <location>
        <begin position="205"/>
        <end position="239"/>
    </location>
</feature>
<dbReference type="Proteomes" id="UP001431783">
    <property type="component" value="Unassembled WGS sequence"/>
</dbReference>
<dbReference type="AlphaFoldDB" id="A0AAW1UBP0"/>
<dbReference type="SUPFAM" id="SSF53756">
    <property type="entry name" value="UDP-Glycosyltransferase/glycogen phosphorylase"/>
    <property type="match status" value="1"/>
</dbReference>
<proteinExistence type="predicted"/>
<evidence type="ECO:0000256" key="2">
    <source>
        <dbReference type="SAM" id="MobiDB-lite"/>
    </source>
</evidence>
<keyword evidence="1" id="KW-0175">Coiled coil</keyword>
<sequence>MGAFAAKFNCPLVGITSLGAPIPSLDTVGNPSHPIFSPDHNLPLKRNLSFKERLMSALYAVYVRVHYQWVVLPREDRSVKKYFGKDMPYLGDIERNISILLLNRNPVFHRVMPLVPAVIELGSVRAHQKPQPLNEITSVIFVIDNLIQTDCNKKKIYACRQIKGNIPFNTTQMMSGDKSENTLQKILNEVIASKNYLKTYIAASEAKLLSEIQSLKSKIVNLEKKNSDLKIQMEKNDRNSNKKNIIIFGLEKPFEVTPAFICKEIRRLLQVELKESDISDSNQLGKKKNCPIKVEFISYFKKKEVGILRQLESSEGTTLGDTPHLAKKEKNAWNEDSSSEEEISDSKSEDAVFVENNKIAPQKSSETLEINKLPKYAKPITHKQVTAGTTVTKIMKLRKDSAVN</sequence>
<reference evidence="3 4" key="1">
    <citation type="submission" date="2023-03" db="EMBL/GenBank/DDBJ databases">
        <title>Genome insight into feeding habits of ladybird beetles.</title>
        <authorList>
            <person name="Li H.-S."/>
            <person name="Huang Y.-H."/>
            <person name="Pang H."/>
        </authorList>
    </citation>
    <scope>NUCLEOTIDE SEQUENCE [LARGE SCALE GENOMIC DNA]</scope>
    <source>
        <strain evidence="3">SYSU_2023b</strain>
        <tissue evidence="3">Whole body</tissue>
    </source>
</reference>
<evidence type="ECO:0000313" key="4">
    <source>
        <dbReference type="Proteomes" id="UP001431783"/>
    </source>
</evidence>
<feature type="region of interest" description="Disordered" evidence="2">
    <location>
        <begin position="328"/>
        <end position="350"/>
    </location>
</feature>
<gene>
    <name evidence="3" type="ORF">WA026_020733</name>
</gene>
<keyword evidence="4" id="KW-1185">Reference proteome</keyword>